<dbReference type="AlphaFoldDB" id="A0A0A9BB57"/>
<evidence type="ECO:0000313" key="1">
    <source>
        <dbReference type="EMBL" id="JAD56527.1"/>
    </source>
</evidence>
<proteinExistence type="predicted"/>
<protein>
    <submittedName>
        <fullName evidence="1">Uncharacterized protein</fullName>
    </submittedName>
</protein>
<name>A0A0A9BB57_ARUDO</name>
<organism evidence="1">
    <name type="scientific">Arundo donax</name>
    <name type="common">Giant reed</name>
    <name type="synonym">Donax arundinaceus</name>
    <dbReference type="NCBI Taxonomy" id="35708"/>
    <lineage>
        <taxon>Eukaryota</taxon>
        <taxon>Viridiplantae</taxon>
        <taxon>Streptophyta</taxon>
        <taxon>Embryophyta</taxon>
        <taxon>Tracheophyta</taxon>
        <taxon>Spermatophyta</taxon>
        <taxon>Magnoliopsida</taxon>
        <taxon>Liliopsida</taxon>
        <taxon>Poales</taxon>
        <taxon>Poaceae</taxon>
        <taxon>PACMAD clade</taxon>
        <taxon>Arundinoideae</taxon>
        <taxon>Arundineae</taxon>
        <taxon>Arundo</taxon>
    </lineage>
</organism>
<reference evidence="1" key="1">
    <citation type="submission" date="2014-09" db="EMBL/GenBank/DDBJ databases">
        <authorList>
            <person name="Magalhaes I.L.F."/>
            <person name="Oliveira U."/>
            <person name="Santos F.R."/>
            <person name="Vidigal T.H.D.A."/>
            <person name="Brescovit A.D."/>
            <person name="Santos A.J."/>
        </authorList>
    </citation>
    <scope>NUCLEOTIDE SEQUENCE</scope>
    <source>
        <tissue evidence="1">Shoot tissue taken approximately 20 cm above the soil surface</tissue>
    </source>
</reference>
<reference evidence="1" key="2">
    <citation type="journal article" date="2015" name="Data Brief">
        <title>Shoot transcriptome of the giant reed, Arundo donax.</title>
        <authorList>
            <person name="Barrero R.A."/>
            <person name="Guerrero F.D."/>
            <person name="Moolhuijzen P."/>
            <person name="Goolsby J.A."/>
            <person name="Tidwell J."/>
            <person name="Bellgard S.E."/>
            <person name="Bellgard M.I."/>
        </authorList>
    </citation>
    <scope>NUCLEOTIDE SEQUENCE</scope>
    <source>
        <tissue evidence="1">Shoot tissue taken approximately 20 cm above the soil surface</tissue>
    </source>
</reference>
<accession>A0A0A9BB57</accession>
<dbReference type="EMBL" id="GBRH01241368">
    <property type="protein sequence ID" value="JAD56527.1"/>
    <property type="molecule type" value="Transcribed_RNA"/>
</dbReference>
<sequence>MPSGMMTTREKTDMAAPSEVFLADVEAARAPLALGIDGTTVQITIGVHVTLGMIGVLEQYMIREALVMVVTTGAEVLFTIVMIGGALVMVSISWSILKNPGRK</sequence>